<keyword evidence="5" id="KW-0067">ATP-binding</keyword>
<feature type="domain" description="ABC transporter" evidence="9">
    <location>
        <begin position="2"/>
        <end position="232"/>
    </location>
</feature>
<evidence type="ECO:0000256" key="3">
    <source>
        <dbReference type="ARBA" id="ARBA00022496"/>
    </source>
</evidence>
<dbReference type="SMART" id="SM00382">
    <property type="entry name" value="AAA"/>
    <property type="match status" value="1"/>
</dbReference>
<dbReference type="PROSITE" id="PS50893">
    <property type="entry name" value="ABC_TRANSPORTER_2"/>
    <property type="match status" value="1"/>
</dbReference>
<dbReference type="RefSeq" id="WP_008603173.1">
    <property type="nucleotide sequence ID" value="NZ_AMRV01000008.1"/>
</dbReference>
<dbReference type="GO" id="GO:0016887">
    <property type="term" value="F:ATP hydrolysis activity"/>
    <property type="evidence" value="ECO:0007669"/>
    <property type="project" value="InterPro"/>
</dbReference>
<dbReference type="Pfam" id="PF00005">
    <property type="entry name" value="ABC_tran"/>
    <property type="match status" value="1"/>
</dbReference>
<dbReference type="Proteomes" id="UP000011717">
    <property type="component" value="Unassembled WGS sequence"/>
</dbReference>
<evidence type="ECO:0000259" key="9">
    <source>
        <dbReference type="PROSITE" id="PS50893"/>
    </source>
</evidence>
<keyword evidence="2" id="KW-1003">Cell membrane</keyword>
<dbReference type="PROSITE" id="PS00211">
    <property type="entry name" value="ABC_TRANSPORTER_1"/>
    <property type="match status" value="1"/>
</dbReference>
<proteinExistence type="predicted"/>
<keyword evidence="11" id="KW-1185">Reference proteome</keyword>
<dbReference type="PATRIC" id="fig|1234595.3.peg.2383"/>
<dbReference type="InterPro" id="IPR003593">
    <property type="entry name" value="AAA+_ATPase"/>
</dbReference>
<dbReference type="SUPFAM" id="SSF52540">
    <property type="entry name" value="P-loop containing nucleoside triphosphate hydrolases"/>
    <property type="match status" value="1"/>
</dbReference>
<dbReference type="InterPro" id="IPR015853">
    <property type="entry name" value="ABC_transpr_FbpC"/>
</dbReference>
<dbReference type="InterPro" id="IPR017871">
    <property type="entry name" value="ABC_transporter-like_CS"/>
</dbReference>
<evidence type="ECO:0000256" key="5">
    <source>
        <dbReference type="ARBA" id="ARBA00022840"/>
    </source>
</evidence>
<evidence type="ECO:0000256" key="1">
    <source>
        <dbReference type="ARBA" id="ARBA00022448"/>
    </source>
</evidence>
<evidence type="ECO:0000256" key="7">
    <source>
        <dbReference type="ARBA" id="ARBA00023065"/>
    </source>
</evidence>
<dbReference type="InterPro" id="IPR027417">
    <property type="entry name" value="P-loop_NTPase"/>
</dbReference>
<evidence type="ECO:0000256" key="4">
    <source>
        <dbReference type="ARBA" id="ARBA00022741"/>
    </source>
</evidence>
<evidence type="ECO:0000313" key="10">
    <source>
        <dbReference type="EMBL" id="EMD82343.1"/>
    </source>
</evidence>
<keyword evidence="6" id="KW-0408">Iron</keyword>
<dbReference type="CDD" id="cd03259">
    <property type="entry name" value="ABC_Carb_Solutes_like"/>
    <property type="match status" value="1"/>
</dbReference>
<dbReference type="GO" id="GO:0016020">
    <property type="term" value="C:membrane"/>
    <property type="evidence" value="ECO:0007669"/>
    <property type="project" value="InterPro"/>
</dbReference>
<keyword evidence="1" id="KW-0813">Transport</keyword>
<dbReference type="Gene3D" id="3.40.50.300">
    <property type="entry name" value="P-loop containing nucleotide triphosphate hydrolases"/>
    <property type="match status" value="1"/>
</dbReference>
<evidence type="ECO:0000313" key="11">
    <source>
        <dbReference type="Proteomes" id="UP000011717"/>
    </source>
</evidence>
<name>M2U376_9SPHN</name>
<dbReference type="PANTHER" id="PTHR42781">
    <property type="entry name" value="SPERMIDINE/PUTRESCINE IMPORT ATP-BINDING PROTEIN POTA"/>
    <property type="match status" value="1"/>
</dbReference>
<dbReference type="AlphaFoldDB" id="M2U376"/>
<keyword evidence="3" id="KW-0410">Iron transport</keyword>
<keyword evidence="7" id="KW-0406">Ion transport</keyword>
<accession>M2U376</accession>
<dbReference type="OrthoDB" id="9802264at2"/>
<comment type="caution">
    <text evidence="10">The sequence shown here is derived from an EMBL/GenBank/DDBJ whole genome shotgun (WGS) entry which is preliminary data.</text>
</comment>
<dbReference type="EMBL" id="AMRV01000008">
    <property type="protein sequence ID" value="EMD82343.1"/>
    <property type="molecule type" value="Genomic_DNA"/>
</dbReference>
<evidence type="ECO:0000256" key="8">
    <source>
        <dbReference type="ARBA" id="ARBA00023136"/>
    </source>
</evidence>
<dbReference type="InterPro" id="IPR003439">
    <property type="entry name" value="ABC_transporter-like_ATP-bd"/>
</dbReference>
<reference evidence="10 11" key="1">
    <citation type="journal article" date="2013" name="Genome Announc.">
        <title>Draft Genome Sequence of Strain JLT2015T, Belonging to the Family Sphingomonadaceae of the Alphaproteobacteria.</title>
        <authorList>
            <person name="Tang K."/>
            <person name="Liu K."/>
            <person name="Li S."/>
            <person name="Jiao N."/>
        </authorList>
    </citation>
    <scope>NUCLEOTIDE SEQUENCE [LARGE SCALE GENOMIC DNA]</scope>
    <source>
        <strain evidence="10 11">JLT2015</strain>
    </source>
</reference>
<sequence>MFSLRNISVRYGNTLAVKPVSLNVEPGRTLVLIGPSGSGKTTLLRVMAGLVRPEGAVCFDGAAVEDWRAVRRRIGYVVQDGGLFPHLTARQNITLMSRELGRDAGEIAARTDELASLTHLSADQLDRYPAELSGGQRQRVGIVRALMLRPDVLLLDEPLSALDPIIRAQLAQELKTIIETLGTTAVLVTHSLSEARYFSDQLVLMRNGGVVQIGSYAAFEEAPEDPFVTEFIEAESML</sequence>
<evidence type="ECO:0000256" key="2">
    <source>
        <dbReference type="ARBA" id="ARBA00022475"/>
    </source>
</evidence>
<dbReference type="GO" id="GO:0005524">
    <property type="term" value="F:ATP binding"/>
    <property type="evidence" value="ECO:0007669"/>
    <property type="project" value="UniProtKB-KW"/>
</dbReference>
<evidence type="ECO:0000256" key="6">
    <source>
        <dbReference type="ARBA" id="ARBA00023004"/>
    </source>
</evidence>
<gene>
    <name evidence="10" type="ORF">C725_2381</name>
</gene>
<keyword evidence="8" id="KW-0472">Membrane</keyword>
<dbReference type="GO" id="GO:0015408">
    <property type="term" value="F:ABC-type ferric iron transporter activity"/>
    <property type="evidence" value="ECO:0007669"/>
    <property type="project" value="InterPro"/>
</dbReference>
<dbReference type="InterPro" id="IPR050093">
    <property type="entry name" value="ABC_SmlMolc_Importer"/>
</dbReference>
<dbReference type="PANTHER" id="PTHR42781:SF4">
    <property type="entry name" value="SPERMIDINE_PUTRESCINE IMPORT ATP-BINDING PROTEIN POTA"/>
    <property type="match status" value="1"/>
</dbReference>
<organism evidence="10 11">
    <name type="scientific">Pacificimonas flava</name>
    <dbReference type="NCBI Taxonomy" id="1234595"/>
    <lineage>
        <taxon>Bacteria</taxon>
        <taxon>Pseudomonadati</taxon>
        <taxon>Pseudomonadota</taxon>
        <taxon>Alphaproteobacteria</taxon>
        <taxon>Sphingomonadales</taxon>
        <taxon>Sphingosinicellaceae</taxon>
        <taxon>Pacificimonas</taxon>
    </lineage>
</organism>
<keyword evidence="4" id="KW-0547">Nucleotide-binding</keyword>
<protein>
    <submittedName>
        <fullName evidence="10">L-proline glycine betaine ABC transport system permease protein ProV</fullName>
    </submittedName>
</protein>